<evidence type="ECO:0000313" key="4">
    <source>
        <dbReference type="Proteomes" id="UP000320672"/>
    </source>
</evidence>
<evidence type="ECO:0000313" key="3">
    <source>
        <dbReference type="EMBL" id="QDS95710.1"/>
    </source>
</evidence>
<dbReference type="InterPro" id="IPR022655">
    <property type="entry name" value="DUF1553"/>
</dbReference>
<dbReference type="InterPro" id="IPR011444">
    <property type="entry name" value="DUF1549"/>
</dbReference>
<protein>
    <submittedName>
        <fullName evidence="3">Bacterial Ig-like domain (Group 2)</fullName>
    </submittedName>
</protein>
<dbReference type="Pfam" id="PF07583">
    <property type="entry name" value="PSCyt2"/>
    <property type="match status" value="1"/>
</dbReference>
<dbReference type="Gene3D" id="2.60.120.380">
    <property type="match status" value="2"/>
</dbReference>
<dbReference type="Gene3D" id="2.60.40.1080">
    <property type="match status" value="1"/>
</dbReference>
<dbReference type="Pfam" id="PF07587">
    <property type="entry name" value="PSD1"/>
    <property type="match status" value="1"/>
</dbReference>
<accession>A0A517MLI0</accession>
<evidence type="ECO:0000259" key="1">
    <source>
        <dbReference type="Pfam" id="PF07583"/>
    </source>
</evidence>
<reference evidence="3 4" key="1">
    <citation type="submission" date="2019-02" db="EMBL/GenBank/DDBJ databases">
        <title>Deep-cultivation of Planctomycetes and their phenomic and genomic characterization uncovers novel biology.</title>
        <authorList>
            <person name="Wiegand S."/>
            <person name="Jogler M."/>
            <person name="Boedeker C."/>
            <person name="Pinto D."/>
            <person name="Vollmers J."/>
            <person name="Rivas-Marin E."/>
            <person name="Kohn T."/>
            <person name="Peeters S.H."/>
            <person name="Heuer A."/>
            <person name="Rast P."/>
            <person name="Oberbeckmann S."/>
            <person name="Bunk B."/>
            <person name="Jeske O."/>
            <person name="Meyerdierks A."/>
            <person name="Storesund J.E."/>
            <person name="Kallscheuer N."/>
            <person name="Luecker S."/>
            <person name="Lage O.M."/>
            <person name="Pohl T."/>
            <person name="Merkel B.J."/>
            <person name="Hornburger P."/>
            <person name="Mueller R.-W."/>
            <person name="Bruemmer F."/>
            <person name="Labrenz M."/>
            <person name="Spormann A.M."/>
            <person name="Op den Camp H."/>
            <person name="Overmann J."/>
            <person name="Amann R."/>
            <person name="Jetten M.S.M."/>
            <person name="Mascher T."/>
            <person name="Medema M.H."/>
            <person name="Devos D.P."/>
            <person name="Kaster A.-K."/>
            <person name="Ovreas L."/>
            <person name="Rohde M."/>
            <person name="Galperin M.Y."/>
            <person name="Jogler C."/>
        </authorList>
    </citation>
    <scope>NUCLEOTIDE SEQUENCE [LARGE SCALE GENOMIC DNA]</scope>
    <source>
        <strain evidence="3 4">FF011L</strain>
    </source>
</reference>
<dbReference type="SUPFAM" id="SSF49373">
    <property type="entry name" value="Invasin/intimin cell-adhesion fragments"/>
    <property type="match status" value="1"/>
</dbReference>
<evidence type="ECO:0000259" key="2">
    <source>
        <dbReference type="Pfam" id="PF07587"/>
    </source>
</evidence>
<feature type="domain" description="DUF1549" evidence="1">
    <location>
        <begin position="1069"/>
        <end position="1251"/>
    </location>
</feature>
<dbReference type="OrthoDB" id="219271at2"/>
<dbReference type="EMBL" id="CP036262">
    <property type="protein sequence ID" value="QDS95710.1"/>
    <property type="molecule type" value="Genomic_DNA"/>
</dbReference>
<dbReference type="Proteomes" id="UP000320672">
    <property type="component" value="Chromosome"/>
</dbReference>
<organism evidence="3 4">
    <name type="scientific">Roseimaritima multifibrata</name>
    <dbReference type="NCBI Taxonomy" id="1930274"/>
    <lineage>
        <taxon>Bacteria</taxon>
        <taxon>Pseudomonadati</taxon>
        <taxon>Planctomycetota</taxon>
        <taxon>Planctomycetia</taxon>
        <taxon>Pirellulales</taxon>
        <taxon>Pirellulaceae</taxon>
        <taxon>Roseimaritima</taxon>
    </lineage>
</organism>
<dbReference type="KEGG" id="rml:FF011L_45100"/>
<dbReference type="InterPro" id="IPR008964">
    <property type="entry name" value="Invasin/intimin_cell_adhesion"/>
</dbReference>
<sequence>MSFIRSLAINTESTMWLQRVQGLLIFSTLAASLGIGGAPLANAQSVTSVAPIGLRPGETSKLTVHGAALNDSLRLLSSIPGSEITNESVEATKGIVQFKVPADIQQGPTGIWVTAANGLLKEQTLLIDGLPLTIDTGKNHTPETAQAIPVLAAVQGVCEPARSDFYQLTVAENQRLAFEVHTQPLLSTMDPVVRLLDAAGKTLHLADDGGSGPDCRFEYTFATAGDYRIEISDSRHKAAGAAYYLRVGDFPVLTAPFPMVVQAGQEASIGLLGQAPEVMEMHPLSVPPDTMQPLNVSLRLKDGKSAAWGSVAVSEHPQKIEAAVAEPLSFPVGLNGHLAAEGEVDEYMVTGKKGQAIRIRSRTRSLGLPTRLVMQLQNAAGAKVAETKVTEADEWSFDYTFAEDGDYKLVVNDLLKRGGAEFGYWFEIIPAGTFSITLKPDAKTRDSFAIQTEHGACAIDLTIDRFGYDGEIDLSLATPVEGLRVLNPRIPAKAAEYRVYVVAEPNWTADQIVNLNLLATNVQTPTQQRLVESRSLQRVKSPAILSPPSWRNGRVFLTGTAKTDAPFALEPASPALFARPLKSHSAVFTLKRLQEGFKEGVTILGTSLPSGWNLAAAADKDTYTVTLTDASPDAADVAALPLLVFGESGGHGQIVSANLPITWIDPLSASLEFLEPVIRGGKAKARVQVKREGSDPQPVTITLLEPSPGIQGPASIVIAADQTQAELELAIAADAGAALTVKLHAASKYAGQDFAIDSQPIAIPAIDAPTQIAVFPGKVELKDRRSHQRLVVSGMKSNQTPRDWTRLARMTVANPEIAFLEGGVLYPKSDGQTEVIVEVGGTKQVVPVTVVQASVDRPVAFESEALVALSKQGCNSGACHGSPSGKGGFRLSLRAFDIKLDELTLIREDFGRRVHTLDPAESLLLLKPMMSVAHGGGKQLRKTDAAYQVLHDWIAGGAQVDPPNTPRVERLEIYPNEKQVLAVADGGQQLAVTAHFADGTTRDVTELASYETSDTSVATVDVNGFVTPQQRGEIAILVRFLEHIESLPLMFVEQNDSFAWAAPTPNNYIDELVNAKLMQLQYQPSETCSDAEYLRRVSLDLIGSLPTVERTKAFLADTSPDKREKLVDELLEREEYAKFWALKWGDLLRMTSKLVGEEGVHKYHRWVEESLQENMPYDEFAKQLLTGSGSTLANPPANFYRTATDMNECVETISQVFLGARLQCAKCHNHPFERWTQDNYYGLGAFFTRVQRRKTERPGEMFVYARSDGEVTQPRTGEVMKPWLPQRGSLEAEGDQDRRDAFAEWLVEPNNPYFARIEANRIWSQLFARGIVDPIDDFRDSNPPANSLLLDALEKDFVESGYDRKHLLRAIARSRTYQASYRTNEFNGPDEKYFSHQQPRLLGAEQLLDAINQTLGLSQTYGTLPAGTLATQLPAPDVVKVDFLKTFGQPERSTVCACERAEDSNLGMAIELFNGPMMHKKLRDPKNRFRVALAAGKSLEETITELYVAAVCRPPEEVELKAALAHCAKVEDPASGVEDVCWALFNTDEFLFQH</sequence>
<dbReference type="PANTHER" id="PTHR35889:SF3">
    <property type="entry name" value="F-BOX DOMAIN-CONTAINING PROTEIN"/>
    <property type="match status" value="1"/>
</dbReference>
<dbReference type="PANTHER" id="PTHR35889">
    <property type="entry name" value="CYCLOINULO-OLIGOSACCHARIDE FRUCTANOTRANSFERASE-RELATED"/>
    <property type="match status" value="1"/>
</dbReference>
<feature type="domain" description="DUF1553" evidence="2">
    <location>
        <begin position="1298"/>
        <end position="1525"/>
    </location>
</feature>
<name>A0A517MLI0_9BACT</name>
<keyword evidence="4" id="KW-1185">Reference proteome</keyword>
<proteinExistence type="predicted"/>
<gene>
    <name evidence="3" type="ORF">FF011L_45100</name>
</gene>